<feature type="domain" description="Integrase catalytic" evidence="9">
    <location>
        <begin position="662"/>
        <end position="819"/>
    </location>
</feature>
<dbReference type="InterPro" id="IPR038269">
    <property type="entry name" value="SCAN_sf"/>
</dbReference>
<dbReference type="InterPro" id="IPR036397">
    <property type="entry name" value="RNaseH_sf"/>
</dbReference>
<dbReference type="GO" id="GO:0016787">
    <property type="term" value="F:hydrolase activity"/>
    <property type="evidence" value="ECO:0007669"/>
    <property type="project" value="UniProtKB-KW"/>
</dbReference>
<dbReference type="InterPro" id="IPR043128">
    <property type="entry name" value="Rev_trsase/Diguanyl_cyclase"/>
</dbReference>
<dbReference type="RefSeq" id="XP_055868554.1">
    <property type="nucleotide sequence ID" value="XM_056012579.1"/>
</dbReference>
<dbReference type="Gene3D" id="1.10.4020.10">
    <property type="entry name" value="DNA breaking-rejoining enzymes"/>
    <property type="match status" value="1"/>
</dbReference>
<dbReference type="Pfam" id="PF17921">
    <property type="entry name" value="Integrase_H2C2"/>
    <property type="match status" value="1"/>
</dbReference>
<feature type="compositionally biased region" description="Low complexity" evidence="8">
    <location>
        <begin position="358"/>
        <end position="367"/>
    </location>
</feature>
<dbReference type="GO" id="GO:0003964">
    <property type="term" value="F:RNA-directed DNA polymerase activity"/>
    <property type="evidence" value="ECO:0007669"/>
    <property type="project" value="UniProtKB-KW"/>
</dbReference>
<name>A0A9W2Z0S8_BIOGL</name>
<keyword evidence="6" id="KW-0695">RNA-directed DNA polymerase</keyword>
<evidence type="ECO:0000256" key="4">
    <source>
        <dbReference type="ARBA" id="ARBA00022759"/>
    </source>
</evidence>
<dbReference type="FunFam" id="1.10.340.70:FF:000001">
    <property type="entry name" value="Retrovirus-related Pol polyprotein from transposon gypsy-like Protein"/>
    <property type="match status" value="1"/>
</dbReference>
<keyword evidence="4" id="KW-0255">Endonuclease</keyword>
<dbReference type="Gene3D" id="3.10.10.10">
    <property type="entry name" value="HIV Type 1 Reverse Transcriptase, subunit A, domain 1"/>
    <property type="match status" value="1"/>
</dbReference>
<reference evidence="11" key="1">
    <citation type="submission" date="2025-08" db="UniProtKB">
        <authorList>
            <consortium name="RefSeq"/>
        </authorList>
    </citation>
    <scope>IDENTIFICATION</scope>
</reference>
<evidence type="ECO:0000256" key="5">
    <source>
        <dbReference type="ARBA" id="ARBA00022801"/>
    </source>
</evidence>
<evidence type="ECO:0000313" key="10">
    <source>
        <dbReference type="Proteomes" id="UP001165740"/>
    </source>
</evidence>
<dbReference type="InterPro" id="IPR041373">
    <property type="entry name" value="RT_RNaseH"/>
</dbReference>
<dbReference type="OrthoDB" id="10066679at2759"/>
<dbReference type="SUPFAM" id="SSF47353">
    <property type="entry name" value="Retrovirus capsid dimerization domain-like"/>
    <property type="match status" value="1"/>
</dbReference>
<dbReference type="InterPro" id="IPR041588">
    <property type="entry name" value="Integrase_H2C2"/>
</dbReference>
<dbReference type="InterPro" id="IPR012337">
    <property type="entry name" value="RNaseH-like_sf"/>
</dbReference>
<dbReference type="InterPro" id="IPR050951">
    <property type="entry name" value="Retrovirus_Pol_polyprotein"/>
</dbReference>
<dbReference type="PANTHER" id="PTHR37984">
    <property type="entry name" value="PROTEIN CBG26694"/>
    <property type="match status" value="1"/>
</dbReference>
<feature type="compositionally biased region" description="Basic and acidic residues" evidence="8">
    <location>
        <begin position="368"/>
        <end position="377"/>
    </location>
</feature>
<protein>
    <submittedName>
        <fullName evidence="11">Uncharacterized protein LOC129923111</fullName>
    </submittedName>
</protein>
<organism evidence="10 11">
    <name type="scientific">Biomphalaria glabrata</name>
    <name type="common">Bloodfluke planorb</name>
    <name type="synonym">Freshwater snail</name>
    <dbReference type="NCBI Taxonomy" id="6526"/>
    <lineage>
        <taxon>Eukaryota</taxon>
        <taxon>Metazoa</taxon>
        <taxon>Spiralia</taxon>
        <taxon>Lophotrochozoa</taxon>
        <taxon>Mollusca</taxon>
        <taxon>Gastropoda</taxon>
        <taxon>Heterobranchia</taxon>
        <taxon>Euthyneura</taxon>
        <taxon>Panpulmonata</taxon>
        <taxon>Hygrophila</taxon>
        <taxon>Lymnaeoidea</taxon>
        <taxon>Planorbidae</taxon>
        <taxon>Biomphalaria</taxon>
    </lineage>
</organism>
<dbReference type="SUPFAM" id="SSF53098">
    <property type="entry name" value="Ribonuclease H-like"/>
    <property type="match status" value="1"/>
</dbReference>
<dbReference type="Pfam" id="PF17917">
    <property type="entry name" value="RT_RNaseH"/>
    <property type="match status" value="1"/>
</dbReference>
<evidence type="ECO:0000313" key="11">
    <source>
        <dbReference type="RefSeq" id="XP_055868554.1"/>
    </source>
</evidence>
<feature type="compositionally biased region" description="Basic and acidic residues" evidence="8">
    <location>
        <begin position="942"/>
        <end position="953"/>
    </location>
</feature>
<feature type="region of interest" description="Disordered" evidence="8">
    <location>
        <begin position="326"/>
        <end position="378"/>
    </location>
</feature>
<dbReference type="Proteomes" id="UP001165740">
    <property type="component" value="Chromosome 15"/>
</dbReference>
<evidence type="ECO:0000256" key="8">
    <source>
        <dbReference type="SAM" id="MobiDB-lite"/>
    </source>
</evidence>
<evidence type="ECO:0000256" key="3">
    <source>
        <dbReference type="ARBA" id="ARBA00022722"/>
    </source>
</evidence>
<dbReference type="SUPFAM" id="SSF56672">
    <property type="entry name" value="DNA/RNA polymerases"/>
    <property type="match status" value="1"/>
</dbReference>
<dbReference type="CDD" id="cd01647">
    <property type="entry name" value="RT_LTR"/>
    <property type="match status" value="1"/>
</dbReference>
<dbReference type="InterPro" id="IPR000477">
    <property type="entry name" value="RT_dom"/>
</dbReference>
<feature type="compositionally biased region" description="Polar residues" evidence="8">
    <location>
        <begin position="344"/>
        <end position="357"/>
    </location>
</feature>
<dbReference type="GO" id="GO:0004519">
    <property type="term" value="F:endonuclease activity"/>
    <property type="evidence" value="ECO:0007669"/>
    <property type="project" value="UniProtKB-KW"/>
</dbReference>
<dbReference type="OMA" id="IPLHHRE"/>
<evidence type="ECO:0000256" key="2">
    <source>
        <dbReference type="ARBA" id="ARBA00022695"/>
    </source>
</evidence>
<dbReference type="CDD" id="cd09274">
    <property type="entry name" value="RNase_HI_RT_Ty3"/>
    <property type="match status" value="1"/>
</dbReference>
<feature type="region of interest" description="Disordered" evidence="8">
    <location>
        <begin position="942"/>
        <end position="965"/>
    </location>
</feature>
<dbReference type="Pfam" id="PF00078">
    <property type="entry name" value="RVT_1"/>
    <property type="match status" value="1"/>
</dbReference>
<dbReference type="PROSITE" id="PS50994">
    <property type="entry name" value="INTEGRASE"/>
    <property type="match status" value="1"/>
</dbReference>
<evidence type="ECO:0000259" key="9">
    <source>
        <dbReference type="PROSITE" id="PS50994"/>
    </source>
</evidence>
<dbReference type="Gene3D" id="3.30.70.270">
    <property type="match status" value="1"/>
</dbReference>
<dbReference type="PANTHER" id="PTHR37984:SF15">
    <property type="entry name" value="INTEGRASE CATALYTIC DOMAIN-CONTAINING PROTEIN"/>
    <property type="match status" value="1"/>
</dbReference>
<evidence type="ECO:0000256" key="7">
    <source>
        <dbReference type="SAM" id="Coils"/>
    </source>
</evidence>
<dbReference type="Pfam" id="PF00665">
    <property type="entry name" value="rve"/>
    <property type="match status" value="1"/>
</dbReference>
<keyword evidence="7" id="KW-0175">Coiled coil</keyword>
<gene>
    <name evidence="11" type="primary">LOC129923111</name>
</gene>
<dbReference type="AlphaFoldDB" id="A0A9W2Z0S8"/>
<proteinExistence type="predicted"/>
<evidence type="ECO:0000256" key="1">
    <source>
        <dbReference type="ARBA" id="ARBA00022679"/>
    </source>
</evidence>
<keyword evidence="2" id="KW-0548">Nucleotidyltransferase</keyword>
<keyword evidence="3" id="KW-0540">Nuclease</keyword>
<dbReference type="Gene3D" id="1.10.340.70">
    <property type="match status" value="1"/>
</dbReference>
<dbReference type="FunFam" id="3.10.20.370:FF:000001">
    <property type="entry name" value="Retrovirus-related Pol polyprotein from transposon 17.6-like protein"/>
    <property type="match status" value="1"/>
</dbReference>
<keyword evidence="5" id="KW-0378">Hydrolase</keyword>
<accession>A0A9W2Z0S8</accession>
<dbReference type="GO" id="GO:0015074">
    <property type="term" value="P:DNA integration"/>
    <property type="evidence" value="ECO:0007669"/>
    <property type="project" value="InterPro"/>
</dbReference>
<feature type="coiled-coil region" evidence="7">
    <location>
        <begin position="41"/>
        <end position="124"/>
    </location>
</feature>
<dbReference type="InterPro" id="IPR043502">
    <property type="entry name" value="DNA/RNA_pol_sf"/>
</dbReference>
<dbReference type="FunFam" id="3.30.420.10:FF:000032">
    <property type="entry name" value="Retrovirus-related Pol polyprotein from transposon 297-like Protein"/>
    <property type="match status" value="1"/>
</dbReference>
<dbReference type="Gene3D" id="3.30.420.10">
    <property type="entry name" value="Ribonuclease H-like superfamily/Ribonuclease H"/>
    <property type="match status" value="1"/>
</dbReference>
<dbReference type="GeneID" id="129923111"/>
<sequence>MADKAEIVALKEEGRLLELEGAELRKYVQKRLIEREKLGKEKEIEKEKLAMEKEIEKEKLAMEKEREKEKLVMEKEIEKEKLAISKEKLFTDKEIEKEKLAIEKERLAIEKEKLEIKKGKAEEQGTGKKNDVSGNKLSKYKGTMFDENKIDIDIFLKKFEIEMKELAFPEDKWTFLLSKSFAAEVPSKICMNQNNYQIVKEQLLRTFGKTEAFYRQQYVNCTIETNEDPQTFLDKMNSYFDNWTESSKIEKTFDGLKVFLMLDKVIYESQDELKIFLLERKPKSVDEIVKLIRAYKVAHPEKKLNRGSDIEEIVAFNRARETQDSYSNNRRCRYEGQNRFRGQGRSQIDSRQGQYNSYRGRYQGNRQGRYDGRRNGRDQSLSLLSSSGSLDCFQTFVGNKAARTIRDTGSTIVGINRKLVEDHEYTGKNKACIMFDGKTVRLPVARVNIKTPYYTGSVEACVIDHDQIDLIIGNIPNIKKCTENEIAVWKNCCGMATTRSCSKDVEEGDLAKLFELSTMEKEQDEEQDENTETIEIKDIGFNKEKFITKQKNDPELLQLAKKGGRGGRFYVERGTLVREIEWHGKKVIQFVVPREFRQLVMENGHDIAHTEHLGLHKTKQRIFQNYYWPSINKDIKSYVTSCQLCSRKGARNIKVPLQRMDLPDRPFSKIAIDLIGPMPVVSNRGHRYILTVIDVCSRWPEAIPLKRIEARDIVQALYTLFTRFGFPREILSDRDTQFNCQLATTFLNIFGIQQRFTTSYYPQSTCERFNVNLKKSLYKVMDDKPKEWDMAIPSILFAYRESRNEITGFSPFQMIYGGNPRGPMTILKDLIIPQDHVVTNDSYDIVTETRNQIIKACEEADRQMLERNELAHSRVNEHRKMTELEVGQDVLVLHKDNNNASGTNWLGPYKVARKISDMDYEIDIDSMLKIFHVDLLKEFTPRQRSEERSKDESMTMSACVTEEMETEERFRPIETVATESRQTWKDVMVDGVSLDRAKEIKALIEEYKNIFTDLPGKTSIIEHDIKLTGKVPNKLPQYTIPLHHRETLQKEIDELLTLGVIEPSSSPWAAPVVLVKKKCGNLRLCVDYRQLNKVTQFDPFPMPQAEEMFTKLKNAKIFSTLDLSRGYWQVPLKQEALDIIKTFFSGAPILKLPDNTKEFILATDASAIAIGGCLMQKWNGVPHPVLYVSRKLTTSELKYATIEKEGLAIVWGITKLGFYLMGAKFELWTDHAPLAFINTNKLGNNRIARWALQLMDYNFEVRTIPGKDNVIADTLSRCT</sequence>
<dbReference type="Gene3D" id="3.10.20.370">
    <property type="match status" value="1"/>
</dbReference>
<evidence type="ECO:0000256" key="6">
    <source>
        <dbReference type="ARBA" id="ARBA00022918"/>
    </source>
</evidence>
<dbReference type="GO" id="GO:0003676">
    <property type="term" value="F:nucleic acid binding"/>
    <property type="evidence" value="ECO:0007669"/>
    <property type="project" value="InterPro"/>
</dbReference>
<dbReference type="InterPro" id="IPR001584">
    <property type="entry name" value="Integrase_cat-core"/>
</dbReference>
<keyword evidence="1" id="KW-0808">Transferase</keyword>
<keyword evidence="10" id="KW-1185">Reference proteome</keyword>